<dbReference type="AlphaFoldDB" id="A0A240EI85"/>
<dbReference type="Gene3D" id="1.10.10.60">
    <property type="entry name" value="Homeodomain-like"/>
    <property type="match status" value="1"/>
</dbReference>
<keyword evidence="4" id="KW-0175">Coiled coil</keyword>
<dbReference type="SUPFAM" id="SSF46689">
    <property type="entry name" value="Homeodomain-like"/>
    <property type="match status" value="1"/>
</dbReference>
<dbReference type="PROSITE" id="PS00041">
    <property type="entry name" value="HTH_ARAC_FAMILY_1"/>
    <property type="match status" value="1"/>
</dbReference>
<dbReference type="GO" id="GO:0003700">
    <property type="term" value="F:DNA-binding transcription factor activity"/>
    <property type="evidence" value="ECO:0007669"/>
    <property type="project" value="InterPro"/>
</dbReference>
<evidence type="ECO:0000256" key="4">
    <source>
        <dbReference type="SAM" id="Coils"/>
    </source>
</evidence>
<accession>A0A240EI85</accession>
<protein>
    <submittedName>
        <fullName evidence="6">HTH-type transcriptional regulator VirS</fullName>
    </submittedName>
</protein>
<keyword evidence="3" id="KW-0804">Transcription</keyword>
<dbReference type="PROSITE" id="PS01124">
    <property type="entry name" value="HTH_ARAC_FAMILY_2"/>
    <property type="match status" value="1"/>
</dbReference>
<sequence length="345" mass="39398">MDSNELLETASTRRIIDVQWLCALDEAAKRYGVDIASYRGGIKDWHEQMERTKVSLDALEEAITLLEAHPSAFDIVIDAGTNITANHLGILGAFLYSSPSVDVMLKFFELFSLVFCPAVKLVFIHRLNEKSELWMLRHDNDKGMPTFSNLGFSYYCIALITFIRSTQKESCSVEFFFERDPLDEDVIESLEQRFNCHIFYGHKIRRITLPSWYVNKPCTYANPELNATLVAPMHYSAESTMDSSLAEQVFSVFKQYDVTDITIDTVSQHFHMSSRTLTRKLSAQSLSFRTLLDRYKLEKAISLSANPSTNLTQIALEIGFKDLSSFSRAFKRWTGESPKSLLISR</sequence>
<keyword evidence="7" id="KW-1185">Reference proteome</keyword>
<dbReference type="InterPro" id="IPR020449">
    <property type="entry name" value="Tscrpt_reg_AraC-type_HTH"/>
</dbReference>
<dbReference type="Proteomes" id="UP000219336">
    <property type="component" value="Unassembled WGS sequence"/>
</dbReference>
<feature type="coiled-coil region" evidence="4">
    <location>
        <begin position="42"/>
        <end position="69"/>
    </location>
</feature>
<dbReference type="InterPro" id="IPR009057">
    <property type="entry name" value="Homeodomain-like_sf"/>
</dbReference>
<dbReference type="InterPro" id="IPR018062">
    <property type="entry name" value="HTH_AraC-typ_CS"/>
</dbReference>
<dbReference type="PANTHER" id="PTHR47894">
    <property type="entry name" value="HTH-TYPE TRANSCRIPTIONAL REGULATOR GADX"/>
    <property type="match status" value="1"/>
</dbReference>
<evidence type="ECO:0000313" key="7">
    <source>
        <dbReference type="Proteomes" id="UP000219336"/>
    </source>
</evidence>
<keyword evidence="1" id="KW-0805">Transcription regulation</keyword>
<dbReference type="SMART" id="SM00342">
    <property type="entry name" value="HTH_ARAC"/>
    <property type="match status" value="1"/>
</dbReference>
<feature type="domain" description="HTH araC/xylS-type" evidence="5">
    <location>
        <begin position="247"/>
        <end position="344"/>
    </location>
</feature>
<name>A0A240EI85_9VIBR</name>
<proteinExistence type="predicted"/>
<organism evidence="6 7">
    <name type="scientific">Vibrio thalassae</name>
    <dbReference type="NCBI Taxonomy" id="1243014"/>
    <lineage>
        <taxon>Bacteria</taxon>
        <taxon>Pseudomonadati</taxon>
        <taxon>Pseudomonadota</taxon>
        <taxon>Gammaproteobacteria</taxon>
        <taxon>Vibrionales</taxon>
        <taxon>Vibrionaceae</taxon>
        <taxon>Vibrio</taxon>
    </lineage>
</organism>
<reference evidence="7" key="1">
    <citation type="submission" date="2016-06" db="EMBL/GenBank/DDBJ databases">
        <authorList>
            <person name="Rodrigo-Torres L."/>
            <person name="Arahal R.D."/>
            <person name="Lucena T."/>
        </authorList>
    </citation>
    <scope>NUCLEOTIDE SEQUENCE [LARGE SCALE GENOMIC DNA]</scope>
    <source>
        <strain evidence="7">CECT8203</strain>
    </source>
</reference>
<evidence type="ECO:0000313" key="6">
    <source>
        <dbReference type="EMBL" id="SNX48407.1"/>
    </source>
</evidence>
<dbReference type="OrthoDB" id="6396588at2"/>
<evidence type="ECO:0000256" key="2">
    <source>
        <dbReference type="ARBA" id="ARBA00023125"/>
    </source>
</evidence>
<dbReference type="EMBL" id="OANU01000025">
    <property type="protein sequence ID" value="SNX48407.1"/>
    <property type="molecule type" value="Genomic_DNA"/>
</dbReference>
<dbReference type="GO" id="GO:0000976">
    <property type="term" value="F:transcription cis-regulatory region binding"/>
    <property type="evidence" value="ECO:0007669"/>
    <property type="project" value="TreeGrafter"/>
</dbReference>
<dbReference type="Pfam" id="PF12833">
    <property type="entry name" value="HTH_18"/>
    <property type="match status" value="1"/>
</dbReference>
<evidence type="ECO:0000256" key="3">
    <source>
        <dbReference type="ARBA" id="ARBA00023163"/>
    </source>
</evidence>
<dbReference type="RefSeq" id="WP_096993581.1">
    <property type="nucleotide sequence ID" value="NZ_JBHSII010000009.1"/>
</dbReference>
<dbReference type="PANTHER" id="PTHR47894:SF1">
    <property type="entry name" value="HTH-TYPE TRANSCRIPTIONAL REGULATOR VQSM"/>
    <property type="match status" value="1"/>
</dbReference>
<evidence type="ECO:0000256" key="1">
    <source>
        <dbReference type="ARBA" id="ARBA00023015"/>
    </source>
</evidence>
<keyword evidence="2" id="KW-0238">DNA-binding</keyword>
<gene>
    <name evidence="6" type="primary">virS_2</name>
    <name evidence="6" type="ORF">VTH8203_02025</name>
</gene>
<evidence type="ECO:0000259" key="5">
    <source>
        <dbReference type="PROSITE" id="PS01124"/>
    </source>
</evidence>
<dbReference type="InterPro" id="IPR018060">
    <property type="entry name" value="HTH_AraC"/>
</dbReference>
<dbReference type="PRINTS" id="PR00032">
    <property type="entry name" value="HTHARAC"/>
</dbReference>
<dbReference type="GO" id="GO:0005829">
    <property type="term" value="C:cytosol"/>
    <property type="evidence" value="ECO:0007669"/>
    <property type="project" value="TreeGrafter"/>
</dbReference>